<dbReference type="Proteomes" id="UP000001317">
    <property type="component" value="Chromosome"/>
</dbReference>
<protein>
    <submittedName>
        <fullName evidence="5">Transcriptional regulator, CadC</fullName>
    </submittedName>
</protein>
<evidence type="ECO:0000313" key="5">
    <source>
        <dbReference type="EMBL" id="ABZ75152.1"/>
    </source>
</evidence>
<evidence type="ECO:0000256" key="1">
    <source>
        <dbReference type="ARBA" id="ARBA00023125"/>
    </source>
</evidence>
<keyword evidence="6" id="KW-1185">Reference proteome</keyword>
<keyword evidence="1 2" id="KW-0238">DNA-binding</keyword>
<dbReference type="GO" id="GO:0003677">
    <property type="term" value="F:DNA binding"/>
    <property type="evidence" value="ECO:0007669"/>
    <property type="project" value="UniProtKB-UniRule"/>
</dbReference>
<dbReference type="InterPro" id="IPR016032">
    <property type="entry name" value="Sig_transdc_resp-reg_C-effctor"/>
</dbReference>
<keyword evidence="3" id="KW-1133">Transmembrane helix</keyword>
<dbReference type="InterPro" id="IPR036388">
    <property type="entry name" value="WH-like_DNA-bd_sf"/>
</dbReference>
<reference evidence="5" key="1">
    <citation type="submission" date="2008-01" db="EMBL/GenBank/DDBJ databases">
        <title>Complete sequence of Shewanella halifaxensis HAW-EB4.</title>
        <authorList>
            <consortium name="US DOE Joint Genome Institute"/>
            <person name="Copeland A."/>
            <person name="Lucas S."/>
            <person name="Lapidus A."/>
            <person name="Glavina del Rio T."/>
            <person name="Dalin E."/>
            <person name="Tice H."/>
            <person name="Bruce D."/>
            <person name="Goodwin L."/>
            <person name="Pitluck S."/>
            <person name="Sims D."/>
            <person name="Brettin T."/>
            <person name="Detter J.C."/>
            <person name="Han C."/>
            <person name="Kuske C.R."/>
            <person name="Schmutz J."/>
            <person name="Larimer F."/>
            <person name="Land M."/>
            <person name="Hauser L."/>
            <person name="Kyrpides N."/>
            <person name="Kim E."/>
            <person name="Zhao J.-S."/>
            <person name="Richardson P."/>
        </authorList>
    </citation>
    <scope>NUCLEOTIDE SEQUENCE [LARGE SCALE GENOMIC DNA]</scope>
    <source>
        <strain evidence="5">HAW-EB4</strain>
    </source>
</reference>
<feature type="domain" description="OmpR/PhoB-type" evidence="4">
    <location>
        <begin position="1"/>
        <end position="98"/>
    </location>
</feature>
<keyword evidence="3" id="KW-0812">Transmembrane</keyword>
<evidence type="ECO:0000313" key="6">
    <source>
        <dbReference type="Proteomes" id="UP000001317"/>
    </source>
</evidence>
<dbReference type="Gene3D" id="1.10.10.10">
    <property type="entry name" value="Winged helix-like DNA-binding domain superfamily/Winged helix DNA-binding domain"/>
    <property type="match status" value="1"/>
</dbReference>
<dbReference type="RefSeq" id="WP_012275706.1">
    <property type="nucleotide sequence ID" value="NC_010334.1"/>
</dbReference>
<proteinExistence type="predicted"/>
<dbReference type="Pfam" id="PF00486">
    <property type="entry name" value="Trans_reg_C"/>
    <property type="match status" value="1"/>
</dbReference>
<feature type="DNA-binding region" description="OmpR/PhoB-type" evidence="2">
    <location>
        <begin position="1"/>
        <end position="98"/>
    </location>
</feature>
<dbReference type="CDD" id="cd00383">
    <property type="entry name" value="trans_reg_C"/>
    <property type="match status" value="1"/>
</dbReference>
<dbReference type="EMBL" id="CP000931">
    <property type="protein sequence ID" value="ABZ75152.1"/>
    <property type="molecule type" value="Genomic_DNA"/>
</dbReference>
<dbReference type="KEGG" id="shl:Shal_0577"/>
<dbReference type="OrthoDB" id="5904978at2"/>
<name>B0TS17_SHEHH</name>
<dbReference type="SMART" id="SM00862">
    <property type="entry name" value="Trans_reg_C"/>
    <property type="match status" value="1"/>
</dbReference>
<dbReference type="InterPro" id="IPR001867">
    <property type="entry name" value="OmpR/PhoB-type_DNA-bd"/>
</dbReference>
<accession>B0TS17</accession>
<dbReference type="GO" id="GO:0000160">
    <property type="term" value="P:phosphorelay signal transduction system"/>
    <property type="evidence" value="ECO:0007669"/>
    <property type="project" value="InterPro"/>
</dbReference>
<organism evidence="5 6">
    <name type="scientific">Shewanella halifaxensis (strain HAW-EB4)</name>
    <dbReference type="NCBI Taxonomy" id="458817"/>
    <lineage>
        <taxon>Bacteria</taxon>
        <taxon>Pseudomonadati</taxon>
        <taxon>Pseudomonadota</taxon>
        <taxon>Gammaproteobacteria</taxon>
        <taxon>Alteromonadales</taxon>
        <taxon>Shewanellaceae</taxon>
        <taxon>Shewanella</taxon>
    </lineage>
</organism>
<gene>
    <name evidence="5" type="ordered locus">Shal_0577</name>
</gene>
<dbReference type="AlphaFoldDB" id="B0TS17"/>
<dbReference type="GO" id="GO:0006355">
    <property type="term" value="P:regulation of DNA-templated transcription"/>
    <property type="evidence" value="ECO:0007669"/>
    <property type="project" value="InterPro"/>
</dbReference>
<sequence>MHKVTPYLELDEEAKQLIDHANNTTITLTVSESAVLHRLILAISSVCTKEELLAAGWPDRVVAATSLTQCVSTLRKKLEPYPEVMLRTIAGRGYQLNVSARSHIKMLAVNDAESMRAAIVDVSLLVKISGIVIAILICLSLWYFSDYHGVIKAKNSWDADKKIELNIGGTKQDVQLIHKEDVSHLHASMWQKHLAPESNHLTDINQFKGFAVTDGNYYSMAVCPEASGYGCSGKGLINITAIDLTPAGLNMQNFTELSHKMEQRIRYNRVIIPHDEPGTSGFIEHHYHADVYFPVQGNMLVRSDISLSLIYDGENSGKFYSAACVTDEECKTTPIKYKIKGDFKQYREQMNDLDVDVFHVKVSQKELVKPDQVSSSAMHFYREIRKHEIIDSDLYFYRIYKDADTAVWVVPILGNLVAWYEYDKVKL</sequence>
<evidence type="ECO:0000259" key="4">
    <source>
        <dbReference type="PROSITE" id="PS51755"/>
    </source>
</evidence>
<dbReference type="SUPFAM" id="SSF46894">
    <property type="entry name" value="C-terminal effector domain of the bipartite response regulators"/>
    <property type="match status" value="1"/>
</dbReference>
<keyword evidence="3" id="KW-0472">Membrane</keyword>
<dbReference type="HOGENOM" id="CLU_674206_0_0_6"/>
<evidence type="ECO:0000256" key="2">
    <source>
        <dbReference type="PROSITE-ProRule" id="PRU01091"/>
    </source>
</evidence>
<evidence type="ECO:0000256" key="3">
    <source>
        <dbReference type="SAM" id="Phobius"/>
    </source>
</evidence>
<dbReference type="PROSITE" id="PS51755">
    <property type="entry name" value="OMPR_PHOB"/>
    <property type="match status" value="1"/>
</dbReference>
<feature type="transmembrane region" description="Helical" evidence="3">
    <location>
        <begin position="124"/>
        <end position="144"/>
    </location>
</feature>
<dbReference type="eggNOG" id="COG3710">
    <property type="taxonomic scope" value="Bacteria"/>
</dbReference>
<dbReference type="STRING" id="458817.Shal_0577"/>